<evidence type="ECO:0000313" key="3">
    <source>
        <dbReference type="Proteomes" id="UP001454036"/>
    </source>
</evidence>
<dbReference type="InterPro" id="IPR055315">
    <property type="entry name" value="Cramped-like"/>
</dbReference>
<dbReference type="Proteomes" id="UP001454036">
    <property type="component" value="Unassembled WGS sequence"/>
</dbReference>
<accession>A0AAV3NQB8</accession>
<evidence type="ECO:0000313" key="2">
    <source>
        <dbReference type="EMBL" id="GAA0141569.1"/>
    </source>
</evidence>
<feature type="region of interest" description="Disordered" evidence="1">
    <location>
        <begin position="501"/>
        <end position="520"/>
    </location>
</feature>
<feature type="region of interest" description="Disordered" evidence="1">
    <location>
        <begin position="1"/>
        <end position="82"/>
    </location>
</feature>
<comment type="caution">
    <text evidence="2">The sequence shown here is derived from an EMBL/GenBank/DDBJ whole genome shotgun (WGS) entry which is preliminary data.</text>
</comment>
<dbReference type="GO" id="GO:0005634">
    <property type="term" value="C:nucleus"/>
    <property type="evidence" value="ECO:0007669"/>
    <property type="project" value="TreeGrafter"/>
</dbReference>
<dbReference type="EMBL" id="BAABME010000298">
    <property type="protein sequence ID" value="GAA0141569.1"/>
    <property type="molecule type" value="Genomic_DNA"/>
</dbReference>
<keyword evidence="3" id="KW-1185">Reference proteome</keyword>
<organism evidence="2 3">
    <name type="scientific">Lithospermum erythrorhizon</name>
    <name type="common">Purple gromwell</name>
    <name type="synonym">Lithospermum officinale var. erythrorhizon</name>
    <dbReference type="NCBI Taxonomy" id="34254"/>
    <lineage>
        <taxon>Eukaryota</taxon>
        <taxon>Viridiplantae</taxon>
        <taxon>Streptophyta</taxon>
        <taxon>Embryophyta</taxon>
        <taxon>Tracheophyta</taxon>
        <taxon>Spermatophyta</taxon>
        <taxon>Magnoliopsida</taxon>
        <taxon>eudicotyledons</taxon>
        <taxon>Gunneridae</taxon>
        <taxon>Pentapetalae</taxon>
        <taxon>asterids</taxon>
        <taxon>lamiids</taxon>
        <taxon>Boraginales</taxon>
        <taxon>Boraginaceae</taxon>
        <taxon>Boraginoideae</taxon>
        <taxon>Lithospermeae</taxon>
        <taxon>Lithospermum</taxon>
    </lineage>
</organism>
<protein>
    <submittedName>
        <fullName evidence="2">DNA metabolism protein</fullName>
    </submittedName>
</protein>
<feature type="compositionally biased region" description="Basic residues" evidence="1">
    <location>
        <begin position="28"/>
        <end position="38"/>
    </location>
</feature>
<dbReference type="AlphaFoldDB" id="A0AAV3NQB8"/>
<dbReference type="GO" id="GO:0003682">
    <property type="term" value="F:chromatin binding"/>
    <property type="evidence" value="ECO:0007669"/>
    <property type="project" value="InterPro"/>
</dbReference>
<feature type="compositionally biased region" description="Basic and acidic residues" evidence="1">
    <location>
        <begin position="42"/>
        <end position="59"/>
    </location>
</feature>
<name>A0AAV3NQB8_LITER</name>
<sequence length="577" mass="63569">MKSSSQGKRKKAETSQQHSRDPFNAVKKPAKLAIRRPQKVSAVHEEDKDTPGVSFRDKSSTNVTLAKSGKSEGPVLGQQTTQKTHSAKIKMLLFPLTESMRLGLEEDGYNPFLELTLSPKKKISSVMKHLKTKWGRSRIAIGEIMLFPFNTLPKNLPSSLRWTQNDINITAREVHVAAGSPPCFRLSYGWISAEQLNISEVPHLSRLFEASVTPDSNREESSIYLEGKQDQPDRLGILQEELRKTIDVNKAAHPAADDQFHPDVAFDNLGNGIHIDDSPAKTLVLWDDLMNLSIGGLLSEVSMQAKIKHSNKDPESKSRLQFEAISQCKNRNPIQFLEKDSDDGCPKSTQLMSAINVGGLVKKLPEKANMDKGALHSEFSWDDSITNLSIGGLLSEVSLHGKISCSPTKLRDKKVCTQETVPFNSFNCVLPESSPQPSPLLLPESHTSIFDAEETCNAFAFKNFASSRNASTSSGVSCASHSRKNFAFNFGSTRNISTSGEVSSAGNSTDCFSTKPSRPLQTIHEKGKIMPAEDQHHKEVPLPLPQFLHDEESSLGLSGIKWNDTRGPFDLGLPTSR</sequence>
<dbReference type="PANTHER" id="PTHR21677:SF4">
    <property type="entry name" value="TSL-KINASE INTERACTING-LIKE PROTEIN"/>
    <property type="match status" value="1"/>
</dbReference>
<gene>
    <name evidence="2" type="ORF">LIER_02686</name>
</gene>
<reference evidence="2 3" key="1">
    <citation type="submission" date="2024-01" db="EMBL/GenBank/DDBJ databases">
        <title>The complete chloroplast genome sequence of Lithospermum erythrorhizon: insights into the phylogenetic relationship among Boraginaceae species and the maternal lineages of purple gromwells.</title>
        <authorList>
            <person name="Okada T."/>
            <person name="Watanabe K."/>
        </authorList>
    </citation>
    <scope>NUCLEOTIDE SEQUENCE [LARGE SCALE GENOMIC DNA]</scope>
</reference>
<proteinExistence type="predicted"/>
<evidence type="ECO:0000256" key="1">
    <source>
        <dbReference type="SAM" id="MobiDB-lite"/>
    </source>
</evidence>
<dbReference type="PANTHER" id="PTHR21677">
    <property type="entry name" value="CRAMPED PROTEIN"/>
    <property type="match status" value="1"/>
</dbReference>
<dbReference type="GO" id="GO:0007389">
    <property type="term" value="P:pattern specification process"/>
    <property type="evidence" value="ECO:0007669"/>
    <property type="project" value="TreeGrafter"/>
</dbReference>